<evidence type="ECO:0000313" key="2">
    <source>
        <dbReference type="EMBL" id="EXC26154.1"/>
    </source>
</evidence>
<dbReference type="Proteomes" id="UP000030645">
    <property type="component" value="Unassembled WGS sequence"/>
</dbReference>
<accession>W9S546</accession>
<keyword evidence="3" id="KW-1185">Reference proteome</keyword>
<dbReference type="AlphaFoldDB" id="W9S546"/>
<gene>
    <name evidence="2" type="ORF">L484_009975</name>
</gene>
<organism evidence="2 3">
    <name type="scientific">Morus notabilis</name>
    <dbReference type="NCBI Taxonomy" id="981085"/>
    <lineage>
        <taxon>Eukaryota</taxon>
        <taxon>Viridiplantae</taxon>
        <taxon>Streptophyta</taxon>
        <taxon>Embryophyta</taxon>
        <taxon>Tracheophyta</taxon>
        <taxon>Spermatophyta</taxon>
        <taxon>Magnoliopsida</taxon>
        <taxon>eudicotyledons</taxon>
        <taxon>Gunneridae</taxon>
        <taxon>Pentapetalae</taxon>
        <taxon>rosids</taxon>
        <taxon>fabids</taxon>
        <taxon>Rosales</taxon>
        <taxon>Moraceae</taxon>
        <taxon>Moreae</taxon>
        <taxon>Morus</taxon>
    </lineage>
</organism>
<name>W9S546_9ROSA</name>
<evidence type="ECO:0000313" key="3">
    <source>
        <dbReference type="Proteomes" id="UP000030645"/>
    </source>
</evidence>
<feature type="compositionally biased region" description="Basic residues" evidence="1">
    <location>
        <begin position="17"/>
        <end position="26"/>
    </location>
</feature>
<proteinExistence type="predicted"/>
<sequence>MGNRMGDLKSLGLHQISIHHHKRRSPPRGGAWQHNTREDVQISLTDLPRKEEIVEDLLRFATPTRQGGATGKAAAQQNGDDQLHGEIAATA</sequence>
<protein>
    <submittedName>
        <fullName evidence="2">Uncharacterized protein</fullName>
    </submittedName>
</protein>
<dbReference type="EMBL" id="KE346099">
    <property type="protein sequence ID" value="EXC26154.1"/>
    <property type="molecule type" value="Genomic_DNA"/>
</dbReference>
<reference evidence="3" key="1">
    <citation type="submission" date="2013-01" db="EMBL/GenBank/DDBJ databases">
        <title>Draft Genome Sequence of a Mulberry Tree, Morus notabilis C.K. Schneid.</title>
        <authorList>
            <person name="He N."/>
            <person name="Zhao S."/>
        </authorList>
    </citation>
    <scope>NUCLEOTIDE SEQUENCE</scope>
</reference>
<feature type="region of interest" description="Disordered" evidence="1">
    <location>
        <begin position="63"/>
        <end position="91"/>
    </location>
</feature>
<feature type="region of interest" description="Disordered" evidence="1">
    <location>
        <begin position="1"/>
        <end position="37"/>
    </location>
</feature>
<evidence type="ECO:0000256" key="1">
    <source>
        <dbReference type="SAM" id="MobiDB-lite"/>
    </source>
</evidence>